<sequence>MFMKNMTDNLVSQIKKAHSIGSIVTMICFVASFLISRVNGFKFLILPILIIVSLTIIISTFYLIKSLKHKEKIEKPLNNNIAFIVRILVNVAILALYLY</sequence>
<keyword evidence="3" id="KW-1185">Reference proteome</keyword>
<name>A0A3E0DP82_9BACT</name>
<dbReference type="Proteomes" id="UP000256405">
    <property type="component" value="Unassembled WGS sequence"/>
</dbReference>
<dbReference type="AlphaFoldDB" id="A0A3E0DP82"/>
<protein>
    <submittedName>
        <fullName evidence="2">Uncharacterized protein</fullName>
    </submittedName>
</protein>
<proteinExistence type="predicted"/>
<evidence type="ECO:0000256" key="1">
    <source>
        <dbReference type="SAM" id="Phobius"/>
    </source>
</evidence>
<keyword evidence="1" id="KW-0812">Transmembrane</keyword>
<organism evidence="2 3">
    <name type="scientific">Algoriphagus antarcticus</name>
    <dbReference type="NCBI Taxonomy" id="238540"/>
    <lineage>
        <taxon>Bacteria</taxon>
        <taxon>Pseudomonadati</taxon>
        <taxon>Bacteroidota</taxon>
        <taxon>Cytophagia</taxon>
        <taxon>Cytophagales</taxon>
        <taxon>Cyclobacteriaceae</taxon>
        <taxon>Algoriphagus</taxon>
    </lineage>
</organism>
<keyword evidence="1" id="KW-0472">Membrane</keyword>
<feature type="transmembrane region" description="Helical" evidence="1">
    <location>
        <begin position="44"/>
        <end position="64"/>
    </location>
</feature>
<evidence type="ECO:0000313" key="3">
    <source>
        <dbReference type="Proteomes" id="UP000256405"/>
    </source>
</evidence>
<feature type="transmembrane region" description="Helical" evidence="1">
    <location>
        <begin position="76"/>
        <end position="98"/>
    </location>
</feature>
<evidence type="ECO:0000313" key="2">
    <source>
        <dbReference type="EMBL" id="REG84756.1"/>
    </source>
</evidence>
<dbReference type="EMBL" id="QUNF01000014">
    <property type="protein sequence ID" value="REG84756.1"/>
    <property type="molecule type" value="Genomic_DNA"/>
</dbReference>
<accession>A0A3E0DP82</accession>
<gene>
    <name evidence="2" type="ORF">C8N25_114105</name>
</gene>
<feature type="transmembrane region" description="Helical" evidence="1">
    <location>
        <begin position="20"/>
        <end position="38"/>
    </location>
</feature>
<comment type="caution">
    <text evidence="2">The sequence shown here is derived from an EMBL/GenBank/DDBJ whole genome shotgun (WGS) entry which is preliminary data.</text>
</comment>
<reference evidence="2 3" key="1">
    <citation type="submission" date="2018-08" db="EMBL/GenBank/DDBJ databases">
        <title>Genomic Encyclopedia of Archaeal and Bacterial Type Strains, Phase II (KMG-II): from individual species to whole genera.</title>
        <authorList>
            <person name="Goeker M."/>
        </authorList>
    </citation>
    <scope>NUCLEOTIDE SEQUENCE [LARGE SCALE GENOMIC DNA]</scope>
    <source>
        <strain evidence="2 3">DSM 15986</strain>
    </source>
</reference>
<keyword evidence="1" id="KW-1133">Transmembrane helix</keyword>